<keyword evidence="4 6" id="KW-0378">Hydrolase</keyword>
<keyword evidence="9" id="KW-1185">Reference proteome</keyword>
<evidence type="ECO:0000259" key="7">
    <source>
        <dbReference type="PROSITE" id="PS50967"/>
    </source>
</evidence>
<comment type="catalytic activity">
    <reaction evidence="6">
        <text>Exonucleolytic cleavage that removes extra residues from the 3'-terminus of tRNA to produce 5'-mononucleotides.</text>
        <dbReference type="EC" id="3.1.13.5"/>
    </reaction>
</comment>
<dbReference type="AlphaFoldDB" id="A0A918DNR6"/>
<dbReference type="InterPro" id="IPR002562">
    <property type="entry name" value="3'-5'_exonuclease_dom"/>
</dbReference>
<name>A0A918DNR6_9ALTE</name>
<comment type="cofactor">
    <cofactor evidence="6">
        <name>a divalent metal cation</name>
        <dbReference type="ChEBI" id="CHEBI:60240"/>
    </cofactor>
</comment>
<dbReference type="InterPro" id="IPR002121">
    <property type="entry name" value="HRDC_dom"/>
</dbReference>
<dbReference type="SUPFAM" id="SSF53098">
    <property type="entry name" value="Ribonuclease H-like"/>
    <property type="match status" value="1"/>
</dbReference>
<keyword evidence="1 6" id="KW-0963">Cytoplasm</keyword>
<dbReference type="Gene3D" id="1.10.150.80">
    <property type="entry name" value="HRDC domain"/>
    <property type="match status" value="2"/>
</dbReference>
<dbReference type="Pfam" id="PF00570">
    <property type="entry name" value="HRDC"/>
    <property type="match status" value="1"/>
</dbReference>
<dbReference type="SMART" id="SM00341">
    <property type="entry name" value="HRDC"/>
    <property type="match status" value="1"/>
</dbReference>
<sequence length="379" mass="42737">MITQASQLAEYCQRAVTKPFLAVDTEFVRTRTLYPQLGLVQLYDGEQLALVDPLAVDDLSALTELLVNPSVVKVLHSCSEDLETFWTAMQVIPVPVFDTQFAAGLLNLGPSLGYAKLVEQRLGVSLDKGESRTDWLARPLSEQQLDYAANDVLYLHALYPQMAEEVAALGRTQWIFDEMAQLANKKRSELPDEYAYLNIKNNWQLKGKALLVLQELAKWRQQTAKTKNLALNFVFKEQFLLELAKRQPSQKNALFAVPGIPPQDVRRHGDELLGIIQRCQVVAPEHYPAKIERLIDYSAYKRVSQSIRQLCEGLATELSLPVEMLGSKKQINQLLKWLWFDLEEGKLTDLKPDLLCGWRGPLLQNGLSQIVGAIDHPGS</sequence>
<dbReference type="Pfam" id="PF01612">
    <property type="entry name" value="DNA_pol_A_exo1"/>
    <property type="match status" value="1"/>
</dbReference>
<gene>
    <name evidence="6 8" type="primary">rnd</name>
    <name evidence="8" type="ORF">GCM10010982_37180</name>
</gene>
<evidence type="ECO:0000256" key="3">
    <source>
        <dbReference type="ARBA" id="ARBA00022722"/>
    </source>
</evidence>
<evidence type="ECO:0000256" key="6">
    <source>
        <dbReference type="HAMAP-Rule" id="MF_01899"/>
    </source>
</evidence>
<comment type="similarity">
    <text evidence="6">Belongs to the RNase D family.</text>
</comment>
<feature type="domain" description="HRDC" evidence="7">
    <location>
        <begin position="206"/>
        <end position="286"/>
    </location>
</feature>
<keyword evidence="3 6" id="KW-0540">Nuclease</keyword>
<proteinExistence type="inferred from homology"/>
<dbReference type="Gene3D" id="3.30.420.10">
    <property type="entry name" value="Ribonuclease H-like superfamily/Ribonuclease H"/>
    <property type="match status" value="1"/>
</dbReference>
<dbReference type="InterPro" id="IPR048579">
    <property type="entry name" value="RNAseD_HRDC_C"/>
</dbReference>
<dbReference type="EC" id="3.1.13.5" evidence="6"/>
<keyword evidence="2 6" id="KW-0819">tRNA processing</keyword>
<dbReference type="SUPFAM" id="SSF47819">
    <property type="entry name" value="HRDC-like"/>
    <property type="match status" value="2"/>
</dbReference>
<dbReference type="CDD" id="cd06142">
    <property type="entry name" value="RNaseD_exo"/>
    <property type="match status" value="1"/>
</dbReference>
<dbReference type="HAMAP" id="MF_01899">
    <property type="entry name" value="RNase_D"/>
    <property type="match status" value="1"/>
</dbReference>
<reference evidence="8" key="1">
    <citation type="journal article" date="2014" name="Int. J. Syst. Evol. Microbiol.">
        <title>Complete genome sequence of Corynebacterium casei LMG S-19264T (=DSM 44701T), isolated from a smear-ripened cheese.</title>
        <authorList>
            <consortium name="US DOE Joint Genome Institute (JGI-PGF)"/>
            <person name="Walter F."/>
            <person name="Albersmeier A."/>
            <person name="Kalinowski J."/>
            <person name="Ruckert C."/>
        </authorList>
    </citation>
    <scope>NUCLEOTIDE SEQUENCE</scope>
    <source>
        <strain evidence="8">CGMCC 1.7086</strain>
    </source>
</reference>
<dbReference type="GO" id="GO:0033890">
    <property type="term" value="F:ribonuclease D activity"/>
    <property type="evidence" value="ECO:0007669"/>
    <property type="project" value="UniProtKB-UniRule"/>
</dbReference>
<evidence type="ECO:0000313" key="9">
    <source>
        <dbReference type="Proteomes" id="UP000606935"/>
    </source>
</evidence>
<dbReference type="InterPro" id="IPR036397">
    <property type="entry name" value="RNaseH_sf"/>
</dbReference>
<evidence type="ECO:0000313" key="8">
    <source>
        <dbReference type="EMBL" id="GGO74413.1"/>
    </source>
</evidence>
<dbReference type="EMBL" id="BMLS01000008">
    <property type="protein sequence ID" value="GGO74413.1"/>
    <property type="molecule type" value="Genomic_DNA"/>
</dbReference>
<dbReference type="PANTHER" id="PTHR47649">
    <property type="entry name" value="RIBONUCLEASE D"/>
    <property type="match status" value="1"/>
</dbReference>
<dbReference type="InterPro" id="IPR006292">
    <property type="entry name" value="RNase_D"/>
</dbReference>
<organism evidence="8 9">
    <name type="scientific">Bowmanella pacifica</name>
    <dbReference type="NCBI Taxonomy" id="502051"/>
    <lineage>
        <taxon>Bacteria</taxon>
        <taxon>Pseudomonadati</taxon>
        <taxon>Pseudomonadota</taxon>
        <taxon>Gammaproteobacteria</taxon>
        <taxon>Alteromonadales</taxon>
        <taxon>Alteromonadaceae</taxon>
        <taxon>Bowmanella</taxon>
    </lineage>
</organism>
<dbReference type="GO" id="GO:0008408">
    <property type="term" value="F:3'-5' exonuclease activity"/>
    <property type="evidence" value="ECO:0007669"/>
    <property type="project" value="InterPro"/>
</dbReference>
<dbReference type="InterPro" id="IPR051086">
    <property type="entry name" value="RNase_D-like"/>
</dbReference>
<protein>
    <recommendedName>
        <fullName evidence="6">Ribonuclease D</fullName>
        <shortName evidence="6">RNase D</shortName>
        <ecNumber evidence="6">3.1.13.5</ecNumber>
    </recommendedName>
</protein>
<dbReference type="InterPro" id="IPR012337">
    <property type="entry name" value="RNaseH-like_sf"/>
</dbReference>
<evidence type="ECO:0000256" key="5">
    <source>
        <dbReference type="ARBA" id="ARBA00022839"/>
    </source>
</evidence>
<dbReference type="RefSeq" id="WP_229702292.1">
    <property type="nucleotide sequence ID" value="NZ_BMLS01000008.1"/>
</dbReference>
<evidence type="ECO:0000256" key="1">
    <source>
        <dbReference type="ARBA" id="ARBA00022490"/>
    </source>
</evidence>
<comment type="function">
    <text evidence="6">Exonuclease involved in the 3' processing of various precursor tRNAs. Initiates hydrolysis at the 3'-terminus of an RNA molecule and releases 5'-mononucleotides.</text>
</comment>
<comment type="subcellular location">
    <subcellularLocation>
        <location evidence="6">Cytoplasm</location>
    </subcellularLocation>
</comment>
<dbReference type="GO" id="GO:0003676">
    <property type="term" value="F:nucleic acid binding"/>
    <property type="evidence" value="ECO:0007669"/>
    <property type="project" value="InterPro"/>
</dbReference>
<keyword evidence="5 6" id="KW-0269">Exonuclease</keyword>
<dbReference type="SMART" id="SM00474">
    <property type="entry name" value="35EXOc"/>
    <property type="match status" value="1"/>
</dbReference>
<dbReference type="GO" id="GO:0042780">
    <property type="term" value="P:tRNA 3'-end processing"/>
    <property type="evidence" value="ECO:0007669"/>
    <property type="project" value="UniProtKB-UniRule"/>
</dbReference>
<dbReference type="Proteomes" id="UP000606935">
    <property type="component" value="Unassembled WGS sequence"/>
</dbReference>
<dbReference type="InterPro" id="IPR044876">
    <property type="entry name" value="HRDC_dom_sf"/>
</dbReference>
<dbReference type="NCBIfam" id="TIGR01388">
    <property type="entry name" value="rnd"/>
    <property type="match status" value="1"/>
</dbReference>
<accession>A0A918DNR6</accession>
<reference evidence="8" key="2">
    <citation type="submission" date="2020-09" db="EMBL/GenBank/DDBJ databases">
        <authorList>
            <person name="Sun Q."/>
            <person name="Zhou Y."/>
        </authorList>
    </citation>
    <scope>NUCLEOTIDE SEQUENCE</scope>
    <source>
        <strain evidence="8">CGMCC 1.7086</strain>
    </source>
</reference>
<dbReference type="PANTHER" id="PTHR47649:SF1">
    <property type="entry name" value="RIBONUCLEASE D"/>
    <property type="match status" value="1"/>
</dbReference>
<comment type="caution">
    <text evidence="8">The sequence shown here is derived from an EMBL/GenBank/DDBJ whole genome shotgun (WGS) entry which is preliminary data.</text>
</comment>
<evidence type="ECO:0000256" key="2">
    <source>
        <dbReference type="ARBA" id="ARBA00022694"/>
    </source>
</evidence>
<dbReference type="PROSITE" id="PS50967">
    <property type="entry name" value="HRDC"/>
    <property type="match status" value="1"/>
</dbReference>
<dbReference type="InterPro" id="IPR010997">
    <property type="entry name" value="HRDC-like_sf"/>
</dbReference>
<dbReference type="Pfam" id="PF21293">
    <property type="entry name" value="RNAseD_HRDC_C"/>
    <property type="match status" value="1"/>
</dbReference>
<dbReference type="GO" id="GO:0000166">
    <property type="term" value="F:nucleotide binding"/>
    <property type="evidence" value="ECO:0007669"/>
    <property type="project" value="InterPro"/>
</dbReference>
<evidence type="ECO:0000256" key="4">
    <source>
        <dbReference type="ARBA" id="ARBA00022801"/>
    </source>
</evidence>
<dbReference type="GO" id="GO:0005737">
    <property type="term" value="C:cytoplasm"/>
    <property type="evidence" value="ECO:0007669"/>
    <property type="project" value="UniProtKB-SubCell"/>
</dbReference>